<accession>A0A8J2JZ22</accession>
<protein>
    <recommendedName>
        <fullName evidence="2">REKLES domain-containing protein</fullName>
    </recommendedName>
</protein>
<reference evidence="3" key="1">
    <citation type="submission" date="2021-06" db="EMBL/GenBank/DDBJ databases">
        <authorList>
            <person name="Hodson N. C."/>
            <person name="Mongue J. A."/>
            <person name="Jaron S. K."/>
        </authorList>
    </citation>
    <scope>NUCLEOTIDE SEQUENCE</scope>
</reference>
<comment type="caution">
    <text evidence="3">The sequence shown here is derived from an EMBL/GenBank/DDBJ whole genome shotgun (WGS) entry which is preliminary data.</text>
</comment>
<evidence type="ECO:0000313" key="4">
    <source>
        <dbReference type="Proteomes" id="UP000708208"/>
    </source>
</evidence>
<evidence type="ECO:0000259" key="2">
    <source>
        <dbReference type="PROSITE" id="PS51486"/>
    </source>
</evidence>
<evidence type="ECO:0000313" key="3">
    <source>
        <dbReference type="EMBL" id="CAG7726729.1"/>
    </source>
</evidence>
<gene>
    <name evidence="3" type="ORF">AFUS01_LOCUS15620</name>
</gene>
<dbReference type="InterPro" id="IPR023334">
    <property type="entry name" value="REKLES_domain"/>
</dbReference>
<keyword evidence="4" id="KW-1185">Reference proteome</keyword>
<feature type="non-terminal residue" evidence="3">
    <location>
        <position position="1"/>
    </location>
</feature>
<name>A0A8J2JZ22_9HEXA</name>
<dbReference type="OrthoDB" id="10044343at2759"/>
<proteinExistence type="predicted"/>
<dbReference type="Proteomes" id="UP000708208">
    <property type="component" value="Unassembled WGS sequence"/>
</dbReference>
<feature type="region of interest" description="Disordered" evidence="1">
    <location>
        <begin position="1"/>
        <end position="45"/>
    </location>
</feature>
<feature type="compositionally biased region" description="Polar residues" evidence="1">
    <location>
        <begin position="18"/>
        <end position="27"/>
    </location>
</feature>
<evidence type="ECO:0000256" key="1">
    <source>
        <dbReference type="SAM" id="MobiDB-lite"/>
    </source>
</evidence>
<organism evidence="3 4">
    <name type="scientific">Allacma fusca</name>
    <dbReference type="NCBI Taxonomy" id="39272"/>
    <lineage>
        <taxon>Eukaryota</taxon>
        <taxon>Metazoa</taxon>
        <taxon>Ecdysozoa</taxon>
        <taxon>Arthropoda</taxon>
        <taxon>Hexapoda</taxon>
        <taxon>Collembola</taxon>
        <taxon>Symphypleona</taxon>
        <taxon>Sminthuridae</taxon>
        <taxon>Allacma</taxon>
    </lineage>
</organism>
<dbReference type="PROSITE" id="PS51486">
    <property type="entry name" value="REKLES"/>
    <property type="match status" value="1"/>
</dbReference>
<feature type="domain" description="REKLES" evidence="2">
    <location>
        <begin position="1"/>
        <end position="72"/>
    </location>
</feature>
<dbReference type="EMBL" id="CAJVCH010139215">
    <property type="protein sequence ID" value="CAG7726729.1"/>
    <property type="molecule type" value="Genomic_DNA"/>
</dbReference>
<sequence length="76" mass="8089">APPPPKRMALEEPETPVSRGQMTTPTGASMHGTHIKINSRSDGRGVDTSLVVSMEINGIMYQGVLFAQAPTPTRVS</sequence>
<dbReference type="AlphaFoldDB" id="A0A8J2JZ22"/>